<reference evidence="9" key="2">
    <citation type="submission" date="2023-06" db="EMBL/GenBank/DDBJ databases">
        <title>Identification and characterization of horizontal gene transfer across gut microbiota members of farm animals based on homology search.</title>
        <authorList>
            <person name="Zeman M."/>
            <person name="Kubasova T."/>
            <person name="Jahodarova E."/>
            <person name="Nykrynova M."/>
            <person name="Rychlik I."/>
        </authorList>
    </citation>
    <scope>NUCLEOTIDE SEQUENCE [LARGE SCALE GENOMIC DNA]</scope>
    <source>
        <strain evidence="9">ET39</strain>
    </source>
</reference>
<dbReference type="RefSeq" id="WP_289607897.1">
    <property type="nucleotide sequence ID" value="NZ_JAUDCG010000029.1"/>
</dbReference>
<evidence type="ECO:0000313" key="9">
    <source>
        <dbReference type="Proteomes" id="UP001529340"/>
    </source>
</evidence>
<feature type="transmembrane region" description="Helical" evidence="7">
    <location>
        <begin position="157"/>
        <end position="174"/>
    </location>
</feature>
<feature type="transmembrane region" description="Helical" evidence="7">
    <location>
        <begin position="131"/>
        <end position="150"/>
    </location>
</feature>
<keyword evidence="6 7" id="KW-0472">Membrane</keyword>
<gene>
    <name evidence="8" type="ORF">QUV96_07330</name>
</gene>
<reference evidence="8 9" key="3">
    <citation type="submission" date="2023-06" db="EMBL/GenBank/DDBJ databases">
        <authorList>
            <person name="Zeman M."/>
            <person name="Kubasova T."/>
            <person name="Jahodarova E."/>
            <person name="Nykrynova M."/>
            <person name="Rychlik I."/>
        </authorList>
    </citation>
    <scope>NUCLEOTIDE SEQUENCE [LARGE SCALE GENOMIC DNA]</scope>
    <source>
        <strain evidence="8 9">ET39</strain>
    </source>
</reference>
<evidence type="ECO:0000256" key="7">
    <source>
        <dbReference type="SAM" id="Phobius"/>
    </source>
</evidence>
<dbReference type="InterPro" id="IPR005744">
    <property type="entry name" value="Hy-lIII"/>
</dbReference>
<evidence type="ECO:0000256" key="5">
    <source>
        <dbReference type="ARBA" id="ARBA00022989"/>
    </source>
</evidence>
<comment type="similarity">
    <text evidence="2">Belongs to the UPF0073 (Hly-III) family.</text>
</comment>
<feature type="transmembrane region" description="Helical" evidence="7">
    <location>
        <begin position="222"/>
        <end position="241"/>
    </location>
</feature>
<dbReference type="EMBL" id="JAUDCG010000029">
    <property type="protein sequence ID" value="MDM8157445.1"/>
    <property type="molecule type" value="Genomic_DNA"/>
</dbReference>
<evidence type="ECO:0000256" key="1">
    <source>
        <dbReference type="ARBA" id="ARBA00004651"/>
    </source>
</evidence>
<comment type="caution">
    <text evidence="8">The sequence shown here is derived from an EMBL/GenBank/DDBJ whole genome shotgun (WGS) entry which is preliminary data.</text>
</comment>
<sequence>MKHTQSSAAVFASSVSFSSRRPIQKEGIFRCFKDPGSAITHLIAFLLTLIAGIMLVSLSIKQHDPLLTIAMGIFSLSMAGLYAASTCYHTFDTSESANTLRKKIDHMMIFVLIAGSYTPICLFPLRERGGLPMLAIVWGIALLGCILKLFWVYCPKWVSSILYISMGWLCIFSLPQLLDTLSAPQFAWLLAGGIIYTIGGVIYALKLSLFNHRHPAFGSHEIFHLFVMGGSFCHVVVMFLLL</sequence>
<evidence type="ECO:0000313" key="8">
    <source>
        <dbReference type="EMBL" id="MDM8157445.1"/>
    </source>
</evidence>
<evidence type="ECO:0000256" key="6">
    <source>
        <dbReference type="ARBA" id="ARBA00023136"/>
    </source>
</evidence>
<dbReference type="Pfam" id="PF03006">
    <property type="entry name" value="HlyIII"/>
    <property type="match status" value="1"/>
</dbReference>
<keyword evidence="5 7" id="KW-1133">Transmembrane helix</keyword>
<evidence type="ECO:0000256" key="4">
    <source>
        <dbReference type="ARBA" id="ARBA00022692"/>
    </source>
</evidence>
<dbReference type="NCBIfam" id="TIGR01065">
    <property type="entry name" value="hlyIII"/>
    <property type="match status" value="1"/>
</dbReference>
<feature type="transmembrane region" description="Helical" evidence="7">
    <location>
        <begin position="186"/>
        <end position="210"/>
    </location>
</feature>
<dbReference type="PANTHER" id="PTHR20855">
    <property type="entry name" value="ADIPOR/PROGESTIN RECEPTOR-RELATED"/>
    <property type="match status" value="1"/>
</dbReference>
<feature type="transmembrane region" description="Helical" evidence="7">
    <location>
        <begin position="38"/>
        <end position="60"/>
    </location>
</feature>
<protein>
    <submittedName>
        <fullName evidence="8">Hemolysin III family protein</fullName>
    </submittedName>
</protein>
<keyword evidence="9" id="KW-1185">Reference proteome</keyword>
<dbReference type="Proteomes" id="UP001529340">
    <property type="component" value="Unassembled WGS sequence"/>
</dbReference>
<dbReference type="PANTHER" id="PTHR20855:SF3">
    <property type="entry name" value="LD03007P"/>
    <property type="match status" value="1"/>
</dbReference>
<feature type="transmembrane region" description="Helical" evidence="7">
    <location>
        <begin position="66"/>
        <end position="85"/>
    </location>
</feature>
<feature type="transmembrane region" description="Helical" evidence="7">
    <location>
        <begin position="106"/>
        <end position="125"/>
    </location>
</feature>
<evidence type="ECO:0000256" key="3">
    <source>
        <dbReference type="ARBA" id="ARBA00022475"/>
    </source>
</evidence>
<accession>A0ABT7UCT7</accession>
<keyword evidence="3" id="KW-1003">Cell membrane</keyword>
<keyword evidence="4 7" id="KW-0812">Transmembrane</keyword>
<proteinExistence type="inferred from homology"/>
<name>A0ABT7UCT7_9FIRM</name>
<organism evidence="8 9">
    <name type="scientific">Amedibacillus dolichus</name>
    <dbReference type="NCBI Taxonomy" id="31971"/>
    <lineage>
        <taxon>Bacteria</taxon>
        <taxon>Bacillati</taxon>
        <taxon>Bacillota</taxon>
        <taxon>Erysipelotrichia</taxon>
        <taxon>Erysipelotrichales</taxon>
        <taxon>Erysipelotrichaceae</taxon>
        <taxon>Amedibacillus</taxon>
    </lineage>
</organism>
<reference evidence="8 9" key="1">
    <citation type="submission" date="2023-06" db="EMBL/GenBank/DDBJ databases">
        <title>Identification and characterization of horizontal gene transfer across gut microbiota members of farm animals based on homology search.</title>
        <authorList>
            <person name="Schwarzerova J."/>
            <person name="Nykrynova M."/>
            <person name="Jureckova K."/>
            <person name="Cejkova D."/>
            <person name="Rychlik I."/>
        </authorList>
    </citation>
    <scope>NUCLEOTIDE SEQUENCE [LARGE SCALE GENOMIC DNA]</scope>
    <source>
        <strain evidence="8 9">ET39</strain>
    </source>
</reference>
<evidence type="ECO:0000256" key="2">
    <source>
        <dbReference type="ARBA" id="ARBA00008488"/>
    </source>
</evidence>
<dbReference type="InterPro" id="IPR004254">
    <property type="entry name" value="AdipoR/HlyIII-related"/>
</dbReference>
<comment type="subcellular location">
    <subcellularLocation>
        <location evidence="1">Cell membrane</location>
        <topology evidence="1">Multi-pass membrane protein</topology>
    </subcellularLocation>
</comment>